<evidence type="ECO:0000256" key="3">
    <source>
        <dbReference type="ARBA" id="ARBA00022989"/>
    </source>
</evidence>
<protein>
    <recommendedName>
        <fullName evidence="7">Neurotransmitter-gated ion-channel ligand-binding domain-containing protein</fullName>
    </recommendedName>
</protein>
<evidence type="ECO:0000259" key="7">
    <source>
        <dbReference type="Pfam" id="PF02931"/>
    </source>
</evidence>
<accession>A0AAV7XGY1</accession>
<dbReference type="Gene3D" id="2.70.170.10">
    <property type="entry name" value="Neurotransmitter-gated ion-channel ligand-binding domain"/>
    <property type="match status" value="1"/>
</dbReference>
<evidence type="ECO:0000256" key="4">
    <source>
        <dbReference type="ARBA" id="ARBA00023136"/>
    </source>
</evidence>
<dbReference type="GO" id="GO:0004888">
    <property type="term" value="F:transmembrane signaling receptor activity"/>
    <property type="evidence" value="ECO:0007669"/>
    <property type="project" value="InterPro"/>
</dbReference>
<dbReference type="Proteomes" id="UP001075354">
    <property type="component" value="Chromosome 9"/>
</dbReference>
<proteinExistence type="predicted"/>
<dbReference type="GO" id="GO:0005230">
    <property type="term" value="F:extracellular ligand-gated monoatomic ion channel activity"/>
    <property type="evidence" value="ECO:0007669"/>
    <property type="project" value="InterPro"/>
</dbReference>
<dbReference type="SUPFAM" id="SSF90112">
    <property type="entry name" value="Neurotransmitter-gated ion-channel transmembrane pore"/>
    <property type="match status" value="1"/>
</dbReference>
<dbReference type="SUPFAM" id="SSF63712">
    <property type="entry name" value="Nicotinic receptor ligand binding domain-like"/>
    <property type="match status" value="1"/>
</dbReference>
<sequence>MDSPRVLASLLLAVLLQPAEWSRGVRAGSSQCSVPAARAPGTWGADVRRLRSDLMCDYDKLIVKPGTSVEINMYVYRLHLDVHRGMLQMLVDLNWSWYDSRLRWAPSSYSDIDELYFTDKEIWIPDLEALNSMQRDFETLRCLVTHEGNVTCNPVFNLQTTCGSSARRWPMDEHECVLELASRNHDSREYTLAVPENTTELMTSSDASSEWKIVNTSQEIREAQISRNFLFKRLEVRMTLRRNKYVHVMTVGVPTFVLPCLVLAQLWVDPRWPGRLLLGCVTVATLCLYLQYLSDVVPDDTEGKAPLIVLFYRDSMLVAVLVVVLTVALRGLSERTGPPPAWLTGGSSWVLRTVPRPIAAGMLLEDDDDDDMVEERAEAAVEVSASGQPDKVRWAGDDHPAAWRRIARLVDRAAFVVLSVTFAVLLFAESP</sequence>
<evidence type="ECO:0000256" key="5">
    <source>
        <dbReference type="SAM" id="Phobius"/>
    </source>
</evidence>
<dbReference type="InterPro" id="IPR006201">
    <property type="entry name" value="Neur_channel"/>
</dbReference>
<keyword evidence="9" id="KW-1185">Reference proteome</keyword>
<dbReference type="InterPro" id="IPR036719">
    <property type="entry name" value="Neuro-gated_channel_TM_sf"/>
</dbReference>
<organism evidence="8 9">
    <name type="scientific">Megalurothrips usitatus</name>
    <name type="common">bean blossom thrips</name>
    <dbReference type="NCBI Taxonomy" id="439358"/>
    <lineage>
        <taxon>Eukaryota</taxon>
        <taxon>Metazoa</taxon>
        <taxon>Ecdysozoa</taxon>
        <taxon>Arthropoda</taxon>
        <taxon>Hexapoda</taxon>
        <taxon>Insecta</taxon>
        <taxon>Pterygota</taxon>
        <taxon>Neoptera</taxon>
        <taxon>Paraneoptera</taxon>
        <taxon>Thysanoptera</taxon>
        <taxon>Terebrantia</taxon>
        <taxon>Thripoidea</taxon>
        <taxon>Thripidae</taxon>
        <taxon>Megalurothrips</taxon>
    </lineage>
</organism>
<name>A0AAV7XGY1_9NEOP</name>
<dbReference type="EMBL" id="JAPTSV010000009">
    <property type="protein sequence ID" value="KAJ1523882.1"/>
    <property type="molecule type" value="Genomic_DNA"/>
</dbReference>
<feature type="transmembrane region" description="Helical" evidence="5">
    <location>
        <begin position="409"/>
        <end position="428"/>
    </location>
</feature>
<feature type="transmembrane region" description="Helical" evidence="5">
    <location>
        <begin position="276"/>
        <end position="293"/>
    </location>
</feature>
<feature type="signal peptide" evidence="6">
    <location>
        <begin position="1"/>
        <end position="27"/>
    </location>
</feature>
<feature type="domain" description="Neurotransmitter-gated ion-channel ligand-binding" evidence="7">
    <location>
        <begin position="49"/>
        <end position="243"/>
    </location>
</feature>
<evidence type="ECO:0000313" key="8">
    <source>
        <dbReference type="EMBL" id="KAJ1523882.1"/>
    </source>
</evidence>
<dbReference type="AlphaFoldDB" id="A0AAV7XGY1"/>
<evidence type="ECO:0000256" key="6">
    <source>
        <dbReference type="SAM" id="SignalP"/>
    </source>
</evidence>
<reference evidence="8" key="1">
    <citation type="submission" date="2022-12" db="EMBL/GenBank/DDBJ databases">
        <title>Chromosome-level genome assembly of the bean flower thrips Megalurothrips usitatus.</title>
        <authorList>
            <person name="Ma L."/>
            <person name="Liu Q."/>
            <person name="Li H."/>
            <person name="Cai W."/>
        </authorList>
    </citation>
    <scope>NUCLEOTIDE SEQUENCE</scope>
    <source>
        <strain evidence="8">Cailab_2022a</strain>
    </source>
</reference>
<dbReference type="InterPro" id="IPR038050">
    <property type="entry name" value="Neuro_actylchol_rec"/>
</dbReference>
<feature type="transmembrane region" description="Helical" evidence="5">
    <location>
        <begin position="305"/>
        <end position="329"/>
    </location>
</feature>
<dbReference type="PANTHER" id="PTHR18945">
    <property type="entry name" value="NEUROTRANSMITTER GATED ION CHANNEL"/>
    <property type="match status" value="1"/>
</dbReference>
<keyword evidence="4 5" id="KW-0472">Membrane</keyword>
<keyword evidence="3 5" id="KW-1133">Transmembrane helix</keyword>
<evidence type="ECO:0000256" key="2">
    <source>
        <dbReference type="ARBA" id="ARBA00022692"/>
    </source>
</evidence>
<dbReference type="InterPro" id="IPR036734">
    <property type="entry name" value="Neur_chan_lig-bd_sf"/>
</dbReference>
<dbReference type="Pfam" id="PF02931">
    <property type="entry name" value="Neur_chan_LBD"/>
    <property type="match status" value="1"/>
</dbReference>
<dbReference type="InterPro" id="IPR006202">
    <property type="entry name" value="Neur_chan_lig-bd"/>
</dbReference>
<gene>
    <name evidence="8" type="ORF">ONE63_010437</name>
</gene>
<dbReference type="Gene3D" id="1.20.58.390">
    <property type="entry name" value="Neurotransmitter-gated ion-channel transmembrane domain"/>
    <property type="match status" value="1"/>
</dbReference>
<comment type="caution">
    <text evidence="8">The sequence shown here is derived from an EMBL/GenBank/DDBJ whole genome shotgun (WGS) entry which is preliminary data.</text>
</comment>
<evidence type="ECO:0000313" key="9">
    <source>
        <dbReference type="Proteomes" id="UP001075354"/>
    </source>
</evidence>
<comment type="subcellular location">
    <subcellularLocation>
        <location evidence="1">Membrane</location>
        <topology evidence="1">Multi-pass membrane protein</topology>
    </subcellularLocation>
</comment>
<keyword evidence="6" id="KW-0732">Signal</keyword>
<keyword evidence="2 5" id="KW-0812">Transmembrane</keyword>
<feature type="transmembrane region" description="Helical" evidence="5">
    <location>
        <begin position="245"/>
        <end position="264"/>
    </location>
</feature>
<evidence type="ECO:0000256" key="1">
    <source>
        <dbReference type="ARBA" id="ARBA00004141"/>
    </source>
</evidence>
<dbReference type="CDD" id="cd18989">
    <property type="entry name" value="LGIC_ECD_cation"/>
    <property type="match status" value="1"/>
</dbReference>
<dbReference type="GO" id="GO:0016020">
    <property type="term" value="C:membrane"/>
    <property type="evidence" value="ECO:0007669"/>
    <property type="project" value="UniProtKB-SubCell"/>
</dbReference>
<feature type="chain" id="PRO_5043865985" description="Neurotransmitter-gated ion-channel ligand-binding domain-containing protein" evidence="6">
    <location>
        <begin position="28"/>
        <end position="431"/>
    </location>
</feature>